<accession>A0ABR8JXH9</accession>
<protein>
    <submittedName>
        <fullName evidence="1">Glycosyl transferase</fullName>
    </submittedName>
</protein>
<proteinExistence type="predicted"/>
<keyword evidence="1" id="KW-0808">Transferase</keyword>
<evidence type="ECO:0000313" key="2">
    <source>
        <dbReference type="Proteomes" id="UP000606003"/>
    </source>
</evidence>
<gene>
    <name evidence="1" type="ORF">IC234_21275</name>
</gene>
<dbReference type="GO" id="GO:0016740">
    <property type="term" value="F:transferase activity"/>
    <property type="evidence" value="ECO:0007669"/>
    <property type="project" value="UniProtKB-KW"/>
</dbReference>
<name>A0ABR8JXH9_9BACT</name>
<dbReference type="EMBL" id="JACXAC010000009">
    <property type="protein sequence ID" value="MBD2724672.1"/>
    <property type="molecule type" value="Genomic_DNA"/>
</dbReference>
<evidence type="ECO:0000313" key="1">
    <source>
        <dbReference type="EMBL" id="MBD2724672.1"/>
    </source>
</evidence>
<dbReference type="Gene3D" id="3.90.550.10">
    <property type="entry name" value="Spore Coat Polysaccharide Biosynthesis Protein SpsA, Chain A"/>
    <property type="match status" value="1"/>
</dbReference>
<organism evidence="1 2">
    <name type="scientific">Hymenobacter armeniacus</name>
    <dbReference type="NCBI Taxonomy" id="2771358"/>
    <lineage>
        <taxon>Bacteria</taxon>
        <taxon>Pseudomonadati</taxon>
        <taxon>Bacteroidota</taxon>
        <taxon>Cytophagia</taxon>
        <taxon>Cytophagales</taxon>
        <taxon>Hymenobacteraceae</taxon>
        <taxon>Hymenobacter</taxon>
    </lineage>
</organism>
<dbReference type="RefSeq" id="WP_190928735.1">
    <property type="nucleotide sequence ID" value="NZ_JACXAC010000009.1"/>
</dbReference>
<dbReference type="InterPro" id="IPR029044">
    <property type="entry name" value="Nucleotide-diphossugar_trans"/>
</dbReference>
<dbReference type="Proteomes" id="UP000606003">
    <property type="component" value="Unassembled WGS sequence"/>
</dbReference>
<sequence length="326" mass="38021">MKVAFTICSNNYLGSAGVLVDSFKRHHPDFEVYIGLVDLLSDQVDYPSLGCTVLPVTDIAMPDPRELSQKFDIIELSTTAKPYYFQHFFFKLGATQAIYLDPDIEVFAPLAAVQQGLEQAMVTLTPHMLTPVDDEFWPNDVHILPTGVFNLGFVALARHPQLAFFLDWWADRCLQYGFRNAKEGLFYDQIWMNYVPTFFESYYIIRDPGYNVANWNLHERTISRDAAGKWWVNGNAELAFFHFSHYNIKAPDVISSYHNRFTFGNRPDLLPLFTEYRQQVLNRRGEFLKTLKPYYGELHRQAVKPNYRSYTDLKRRMLRRLQALLD</sequence>
<reference evidence="1 2" key="1">
    <citation type="submission" date="2020-09" db="EMBL/GenBank/DDBJ databases">
        <authorList>
            <person name="Kim M.K."/>
        </authorList>
    </citation>
    <scope>NUCLEOTIDE SEQUENCE [LARGE SCALE GENOMIC DNA]</scope>
    <source>
        <strain evidence="1 2">BT189</strain>
    </source>
</reference>
<comment type="caution">
    <text evidence="1">The sequence shown here is derived from an EMBL/GenBank/DDBJ whole genome shotgun (WGS) entry which is preliminary data.</text>
</comment>
<dbReference type="SUPFAM" id="SSF53448">
    <property type="entry name" value="Nucleotide-diphospho-sugar transferases"/>
    <property type="match status" value="1"/>
</dbReference>
<keyword evidence="2" id="KW-1185">Reference proteome</keyword>